<dbReference type="Proteomes" id="UP001307889">
    <property type="component" value="Chromosome 7"/>
</dbReference>
<sequence>MENIGVFFRYIFPKTKCPILPSLLDILVKFPVILGLIGPRANPTTTVSCRSSCGWESGNPNRRRRENLSKALHQQTDSLFISLLIIEFRLQNQNH</sequence>
<dbReference type="EMBL" id="AP028915">
    <property type="protein sequence ID" value="BES96862.1"/>
    <property type="molecule type" value="Genomic_DNA"/>
</dbReference>
<name>A0ABN7B291_9HEMI</name>
<protein>
    <submittedName>
        <fullName evidence="1">Uncharacterized protein</fullName>
    </submittedName>
</protein>
<evidence type="ECO:0000313" key="2">
    <source>
        <dbReference type="Proteomes" id="UP001307889"/>
    </source>
</evidence>
<gene>
    <name evidence="1" type="ORF">NTJ_09675</name>
</gene>
<reference evidence="1 2" key="1">
    <citation type="submission" date="2023-09" db="EMBL/GenBank/DDBJ databases">
        <title>Nesidiocoris tenuis whole genome shotgun sequence.</title>
        <authorList>
            <person name="Shibata T."/>
            <person name="Shimoda M."/>
            <person name="Kobayashi T."/>
            <person name="Uehara T."/>
        </authorList>
    </citation>
    <scope>NUCLEOTIDE SEQUENCE [LARGE SCALE GENOMIC DNA]</scope>
    <source>
        <strain evidence="1 2">Japan</strain>
    </source>
</reference>
<organism evidence="1 2">
    <name type="scientific">Nesidiocoris tenuis</name>
    <dbReference type="NCBI Taxonomy" id="355587"/>
    <lineage>
        <taxon>Eukaryota</taxon>
        <taxon>Metazoa</taxon>
        <taxon>Ecdysozoa</taxon>
        <taxon>Arthropoda</taxon>
        <taxon>Hexapoda</taxon>
        <taxon>Insecta</taxon>
        <taxon>Pterygota</taxon>
        <taxon>Neoptera</taxon>
        <taxon>Paraneoptera</taxon>
        <taxon>Hemiptera</taxon>
        <taxon>Heteroptera</taxon>
        <taxon>Panheteroptera</taxon>
        <taxon>Cimicomorpha</taxon>
        <taxon>Miridae</taxon>
        <taxon>Dicyphina</taxon>
        <taxon>Nesidiocoris</taxon>
    </lineage>
</organism>
<keyword evidence="2" id="KW-1185">Reference proteome</keyword>
<evidence type="ECO:0000313" key="1">
    <source>
        <dbReference type="EMBL" id="BES96862.1"/>
    </source>
</evidence>
<proteinExistence type="predicted"/>
<accession>A0ABN7B291</accession>